<organism evidence="1">
    <name type="scientific">hydrothermal vent metagenome</name>
    <dbReference type="NCBI Taxonomy" id="652676"/>
    <lineage>
        <taxon>unclassified sequences</taxon>
        <taxon>metagenomes</taxon>
        <taxon>ecological metagenomes</taxon>
    </lineage>
</organism>
<dbReference type="GO" id="GO:0016884">
    <property type="term" value="F:carbon-nitrogen ligase activity, with glutamine as amido-N-donor"/>
    <property type="evidence" value="ECO:0007669"/>
    <property type="project" value="InterPro"/>
</dbReference>
<dbReference type="InterPro" id="IPR042184">
    <property type="entry name" value="YqeY/Aim41_N"/>
</dbReference>
<dbReference type="EMBL" id="UOFR01000057">
    <property type="protein sequence ID" value="VAW98111.1"/>
    <property type="molecule type" value="Genomic_DNA"/>
</dbReference>
<reference evidence="1" key="1">
    <citation type="submission" date="2018-06" db="EMBL/GenBank/DDBJ databases">
        <authorList>
            <person name="Zhirakovskaya E."/>
        </authorList>
    </citation>
    <scope>NUCLEOTIDE SEQUENCE</scope>
</reference>
<dbReference type="PANTHER" id="PTHR28055">
    <property type="entry name" value="ALTERED INHERITANCE OF MITOCHONDRIA PROTEIN 41, MITOCHONDRIAL"/>
    <property type="match status" value="1"/>
</dbReference>
<dbReference type="InterPro" id="IPR023168">
    <property type="entry name" value="GatB_Yqey_C_2"/>
</dbReference>
<proteinExistence type="predicted"/>
<dbReference type="InterPro" id="IPR019004">
    <property type="entry name" value="YqeY/Aim41"/>
</dbReference>
<gene>
    <name evidence="1" type="ORF">MNBD_GAMMA21-2590</name>
</gene>
<dbReference type="Gene3D" id="1.10.1510.10">
    <property type="entry name" value="Uncharacterised protein YqeY/AIM41 PF09424, N-terminal domain"/>
    <property type="match status" value="1"/>
</dbReference>
<sequence>MTLTSTIQEDVKTAMRAKDKPRLATLRLITAAIKQKEVDERIELDDAAVLAVLEKMVKQRKDSIEQFEKAKRDDLIKIEQDELAIITTYLPEQLAEDEVAKIVDDIVAATGAEGMKDMGKVMGQVKAKVAGQADMGLVSKLVKAKLF</sequence>
<accession>A0A3B1A222</accession>
<evidence type="ECO:0000313" key="1">
    <source>
        <dbReference type="EMBL" id="VAW98111.1"/>
    </source>
</evidence>
<dbReference type="AlphaFoldDB" id="A0A3B1A222"/>
<dbReference type="SUPFAM" id="SSF89095">
    <property type="entry name" value="GatB/YqeY motif"/>
    <property type="match status" value="1"/>
</dbReference>
<name>A0A3B1A222_9ZZZZ</name>
<dbReference type="PANTHER" id="PTHR28055:SF1">
    <property type="entry name" value="ALTERED INHERITANCE OF MITOCHONDRIA PROTEIN 41, MITOCHONDRIAL"/>
    <property type="match status" value="1"/>
</dbReference>
<dbReference type="Pfam" id="PF09424">
    <property type="entry name" value="YqeY"/>
    <property type="match status" value="1"/>
</dbReference>
<dbReference type="Gene3D" id="1.10.10.410">
    <property type="match status" value="1"/>
</dbReference>
<dbReference type="InterPro" id="IPR003789">
    <property type="entry name" value="Asn/Gln_tRNA_amidoTrase-B-like"/>
</dbReference>
<protein>
    <submittedName>
        <fullName evidence="1">Transamidase GatB domain protein</fullName>
    </submittedName>
</protein>